<evidence type="ECO:0000313" key="2">
    <source>
        <dbReference type="Proteomes" id="UP001149163"/>
    </source>
</evidence>
<dbReference type="EMBL" id="JAPQKN010000008">
    <property type="protein sequence ID" value="KAJ5150908.1"/>
    <property type="molecule type" value="Genomic_DNA"/>
</dbReference>
<reference evidence="1" key="1">
    <citation type="submission" date="2022-11" db="EMBL/GenBank/DDBJ databases">
        <authorList>
            <person name="Petersen C."/>
        </authorList>
    </citation>
    <scope>NUCLEOTIDE SEQUENCE</scope>
    <source>
        <strain evidence="1">IBT 26290</strain>
    </source>
</reference>
<comment type="caution">
    <text evidence="1">The sequence shown here is derived from an EMBL/GenBank/DDBJ whole genome shotgun (WGS) entry which is preliminary data.</text>
</comment>
<sequence>MPYSRDDEDELNSGQHHAPRSRYNEISAWAVLGLAVRYANLLGLDRSAITPFRETTKDPSEHDVSRLRVWYNLLTCSFNLMLTSGLPASIDPALSVEAAQSFGSHTRRQYPGDLRVTGLVELVGIVYRAMCSSGDVSARQLQARSLQKLNSDLDAWERYKKLLKTDIVLFFC</sequence>
<dbReference type="Proteomes" id="UP001149163">
    <property type="component" value="Unassembled WGS sequence"/>
</dbReference>
<dbReference type="OrthoDB" id="4454541at2759"/>
<protein>
    <recommendedName>
        <fullName evidence="3">Transcription factor domain-containing protein</fullName>
    </recommendedName>
</protein>
<proteinExistence type="predicted"/>
<gene>
    <name evidence="1" type="ORF">N7482_010160</name>
</gene>
<name>A0A9W9LE25_9EURO</name>
<keyword evidence="2" id="KW-1185">Reference proteome</keyword>
<dbReference type="RefSeq" id="XP_056538241.1">
    <property type="nucleotide sequence ID" value="XM_056692284.1"/>
</dbReference>
<reference evidence="1" key="2">
    <citation type="journal article" date="2023" name="IMA Fungus">
        <title>Comparative genomic study of the Penicillium genus elucidates a diverse pangenome and 15 lateral gene transfer events.</title>
        <authorList>
            <person name="Petersen C."/>
            <person name="Sorensen T."/>
            <person name="Nielsen M.R."/>
            <person name="Sondergaard T.E."/>
            <person name="Sorensen J.L."/>
            <person name="Fitzpatrick D.A."/>
            <person name="Frisvad J.C."/>
            <person name="Nielsen K.L."/>
        </authorList>
    </citation>
    <scope>NUCLEOTIDE SEQUENCE</scope>
    <source>
        <strain evidence="1">IBT 26290</strain>
    </source>
</reference>
<dbReference type="CDD" id="cd12148">
    <property type="entry name" value="fungal_TF_MHR"/>
    <property type="match status" value="1"/>
</dbReference>
<accession>A0A9W9LE25</accession>
<dbReference type="AlphaFoldDB" id="A0A9W9LE25"/>
<organism evidence="1 2">
    <name type="scientific">Penicillium canariense</name>
    <dbReference type="NCBI Taxonomy" id="189055"/>
    <lineage>
        <taxon>Eukaryota</taxon>
        <taxon>Fungi</taxon>
        <taxon>Dikarya</taxon>
        <taxon>Ascomycota</taxon>
        <taxon>Pezizomycotina</taxon>
        <taxon>Eurotiomycetes</taxon>
        <taxon>Eurotiomycetidae</taxon>
        <taxon>Eurotiales</taxon>
        <taxon>Aspergillaceae</taxon>
        <taxon>Penicillium</taxon>
    </lineage>
</organism>
<evidence type="ECO:0008006" key="3">
    <source>
        <dbReference type="Google" id="ProtNLM"/>
    </source>
</evidence>
<dbReference type="GeneID" id="81431460"/>
<evidence type="ECO:0000313" key="1">
    <source>
        <dbReference type="EMBL" id="KAJ5150908.1"/>
    </source>
</evidence>